<dbReference type="OrthoDB" id="2417614at2759"/>
<feature type="region of interest" description="Disordered" evidence="1">
    <location>
        <begin position="74"/>
        <end position="93"/>
    </location>
</feature>
<dbReference type="InterPro" id="IPR018306">
    <property type="entry name" value="Phage_T5_Orf172_DNA-bd"/>
</dbReference>
<feature type="domain" description="Bacteriophage T5 Orf172 DNA-binding" evidence="2">
    <location>
        <begin position="431"/>
        <end position="520"/>
    </location>
</feature>
<evidence type="ECO:0000313" key="4">
    <source>
        <dbReference type="Proteomes" id="UP000663193"/>
    </source>
</evidence>
<proteinExistence type="predicted"/>
<dbReference type="KEGG" id="pno:SNOG_01730"/>
<dbReference type="VEuPathDB" id="FungiDB:JI435_017300"/>
<sequence length="589" mass="66063">MAVATQDVNVLERAIQTPKRGHVAVDQPTAVPTSIATIPSASSVSTWFSPAVFDDIWDLPETPIKQMSSASLRGILTPLTPPTPPTLSESSKRLSITPVSKLSFGSEASLSTKQQPVEKKDVAVQDDTSQIPKLFRNLTFELQAISQQNIAATCVKYEMNPSFVFSDSVSSRTRSKTSSKALVTSAIHATLPEEKRGVKPPQQPTTTPRLQSKLWASLGQIVPHDLHARLVSKPGYCVASLVTNPSVQCSYKAKPLWSPSGVGSTLKRLAKCKKEEDYCGMLTHIERVVQSVMCNIHQKTALHQFKAGSRIAELRSQLEDITSMTQADQSTLAQWVDGIVDPNTRGDHNPQTFTITTKSKPTARPKSLPKLVLIASTAEITSHVPFSSSFIQYQPRNIQKLSVSSALHQKAASPLGPRDYSAGFIYLYWDKEFFGMVKIGYTNNLARRLKEWNQKCKRQNAYHSSTESQVNMPHVHRVEQLIHTELKEYRLRKKCDGCGKMHKEWFQATQSHVVKVLKKWREWILQEPYEQDERSGEWTLRHDMLESLEHMCEPLPCDMAAQKPRPKPRKISAGVQRSSQKNKSSRRTM</sequence>
<dbReference type="OMA" id="WIDAICD"/>
<feature type="region of interest" description="Disordered" evidence="1">
    <location>
        <begin position="558"/>
        <end position="589"/>
    </location>
</feature>
<name>A0A7U2I208_PHANO</name>
<dbReference type="AlphaFoldDB" id="A0A7U2I208"/>
<dbReference type="Proteomes" id="UP000663193">
    <property type="component" value="Chromosome 6"/>
</dbReference>
<dbReference type="EMBL" id="CP069028">
    <property type="protein sequence ID" value="QRC96841.1"/>
    <property type="molecule type" value="Genomic_DNA"/>
</dbReference>
<dbReference type="Pfam" id="PF10544">
    <property type="entry name" value="T5orf172"/>
    <property type="match status" value="1"/>
</dbReference>
<accession>A0A7U2I208</accession>
<evidence type="ECO:0000259" key="2">
    <source>
        <dbReference type="SMART" id="SM00974"/>
    </source>
</evidence>
<gene>
    <name evidence="3" type="ORF">JI435_017300</name>
</gene>
<protein>
    <recommendedName>
        <fullName evidence="2">Bacteriophage T5 Orf172 DNA-binding domain-containing protein</fullName>
    </recommendedName>
</protein>
<organism evidence="3 4">
    <name type="scientific">Phaeosphaeria nodorum (strain SN15 / ATCC MYA-4574 / FGSC 10173)</name>
    <name type="common">Glume blotch fungus</name>
    <name type="synonym">Parastagonospora nodorum</name>
    <dbReference type="NCBI Taxonomy" id="321614"/>
    <lineage>
        <taxon>Eukaryota</taxon>
        <taxon>Fungi</taxon>
        <taxon>Dikarya</taxon>
        <taxon>Ascomycota</taxon>
        <taxon>Pezizomycotina</taxon>
        <taxon>Dothideomycetes</taxon>
        <taxon>Pleosporomycetidae</taxon>
        <taxon>Pleosporales</taxon>
        <taxon>Pleosporineae</taxon>
        <taxon>Phaeosphaeriaceae</taxon>
        <taxon>Parastagonospora</taxon>
    </lineage>
</organism>
<dbReference type="InterPro" id="IPR053006">
    <property type="entry name" value="Meiosis_regulatory"/>
</dbReference>
<dbReference type="SMART" id="SM00974">
    <property type="entry name" value="T5orf172"/>
    <property type="match status" value="1"/>
</dbReference>
<dbReference type="RefSeq" id="XP_001792362.1">
    <property type="nucleotide sequence ID" value="XM_001792310.1"/>
</dbReference>
<dbReference type="PANTHER" id="PTHR28094">
    <property type="entry name" value="MEIOTICALLY UP-REGULATED GENE 113 PROTEIN"/>
    <property type="match status" value="1"/>
</dbReference>
<evidence type="ECO:0000313" key="3">
    <source>
        <dbReference type="EMBL" id="QRC96841.1"/>
    </source>
</evidence>
<dbReference type="PANTHER" id="PTHR28094:SF1">
    <property type="entry name" value="MEIOTICALLY UP-REGULATED GENE 113 PROTEIN"/>
    <property type="match status" value="1"/>
</dbReference>
<keyword evidence="4" id="KW-1185">Reference proteome</keyword>
<evidence type="ECO:0000256" key="1">
    <source>
        <dbReference type="SAM" id="MobiDB-lite"/>
    </source>
</evidence>
<reference evidence="4" key="1">
    <citation type="journal article" date="2021" name="BMC Genomics">
        <title>Chromosome-level genome assembly and manually-curated proteome of model necrotroph Parastagonospora nodorum Sn15 reveals a genome-wide trove of candidate effector homologs, and redundancy of virulence-related functions within an accessory chromosome.</title>
        <authorList>
            <person name="Bertazzoni S."/>
            <person name="Jones D.A.B."/>
            <person name="Phan H.T."/>
            <person name="Tan K.-C."/>
            <person name="Hane J.K."/>
        </authorList>
    </citation>
    <scope>NUCLEOTIDE SEQUENCE [LARGE SCALE GENOMIC DNA]</scope>
    <source>
        <strain evidence="4">SN15 / ATCC MYA-4574 / FGSC 10173)</strain>
    </source>
</reference>